<evidence type="ECO:0000313" key="1">
    <source>
        <dbReference type="EMBL" id="QEF96747.1"/>
    </source>
</evidence>
<dbReference type="Gene3D" id="2.120.10.30">
    <property type="entry name" value="TolB, C-terminal domain"/>
    <property type="match status" value="1"/>
</dbReference>
<dbReference type="SUPFAM" id="SSF63829">
    <property type="entry name" value="Calcium-dependent phosphotriesterase"/>
    <property type="match status" value="1"/>
</dbReference>
<organism evidence="1 2">
    <name type="scientific">Stieleria maiorica</name>
    <dbReference type="NCBI Taxonomy" id="2795974"/>
    <lineage>
        <taxon>Bacteria</taxon>
        <taxon>Pseudomonadati</taxon>
        <taxon>Planctomycetota</taxon>
        <taxon>Planctomycetia</taxon>
        <taxon>Pirellulales</taxon>
        <taxon>Pirellulaceae</taxon>
        <taxon>Stieleria</taxon>
    </lineage>
</organism>
<dbReference type="AlphaFoldDB" id="A0A5B9MC12"/>
<keyword evidence="2" id="KW-1185">Reference proteome</keyword>
<dbReference type="InterPro" id="IPR051200">
    <property type="entry name" value="Host-pathogen_enzymatic-act"/>
</dbReference>
<proteinExistence type="predicted"/>
<reference evidence="1 2" key="1">
    <citation type="submission" date="2019-02" db="EMBL/GenBank/DDBJ databases">
        <title>Planctomycetal bacteria perform biofilm scaping via a novel small molecule.</title>
        <authorList>
            <person name="Jeske O."/>
            <person name="Boedeker C."/>
            <person name="Wiegand S."/>
            <person name="Breitling P."/>
            <person name="Kallscheuer N."/>
            <person name="Jogler M."/>
            <person name="Rohde M."/>
            <person name="Petersen J."/>
            <person name="Medema M.H."/>
            <person name="Surup F."/>
            <person name="Jogler C."/>
        </authorList>
    </citation>
    <scope>NUCLEOTIDE SEQUENCE [LARGE SCALE GENOMIC DNA]</scope>
    <source>
        <strain evidence="1 2">Mal15</strain>
    </source>
</reference>
<dbReference type="EMBL" id="CP036264">
    <property type="protein sequence ID" value="QEF96747.1"/>
    <property type="molecule type" value="Genomic_DNA"/>
</dbReference>
<dbReference type="PANTHER" id="PTHR47197:SF3">
    <property type="entry name" value="DIHYDRO-HEME D1 DEHYDROGENASE"/>
    <property type="match status" value="1"/>
</dbReference>
<dbReference type="KEGG" id="smam:Mal15_07770"/>
<dbReference type="PANTHER" id="PTHR47197">
    <property type="entry name" value="PROTEIN NIRF"/>
    <property type="match status" value="1"/>
</dbReference>
<accession>A0A5B9MC12</accession>
<evidence type="ECO:0000313" key="2">
    <source>
        <dbReference type="Proteomes" id="UP000321353"/>
    </source>
</evidence>
<sequence length="644" mass="67988">MLLDIRFEALASHCVSETSMSKQRVGLKRSRRSGRGDCQARNSRRRLFIEPLEARCLLAVDVLYVGDQGDNSIQVFDAGTGAYVSTLVQSGASGLKGPRGMVIQGSNLLVVNQNVNTEFNGEVLRFNKDSGVASSPLVPSNHANAPFAPRGLVVKDNVAYVADFFAAPSRIAKYNATTGAFIGSLIPNGFAAEFNPRGLVFGPDNKLYVTVYSAFDSDILSEDASGYVLRFNDTSSGAFEVIARNTPDGVHQSGELHNPEGIVFDPSGTSLYVTSFRPDRSGNGVVVIDVATKTQREFIPLGGDNAAQSLLFGPDGRLYVPINTGAAAGSVRAYDVTTESFNAIVPTTSGRLQSPWYLTFGKTNPATLAYESGTTVDAAPVLAGVESTPMDYPIRSAAKVVSQTLNVADVDSTVLTGATIRIANNYQSGSDALSLGGPPVLQSNWNPATGTLTLSGTATLAKYQGALRCILFENTSSNPSTGQRRVVFQVSNGSVTSNQVSRDIRIVAASATLASGQAFSPSVPALTPTLPPPPSQGVTTVASATSLTGTPVGAEAESDFLRSQATVPDSNTVDRVPIDEDRAVQQANFKRIVADATGNPFLSPFLIDESLRSLYGDSQSEEPLIQIPRDESVKLLADTLVLAP</sequence>
<name>A0A5B9MC12_9BACT</name>
<dbReference type="Gene3D" id="2.130.10.10">
    <property type="entry name" value="YVTN repeat-like/Quinoprotein amine dehydrogenase"/>
    <property type="match status" value="1"/>
</dbReference>
<gene>
    <name evidence="1" type="ORF">Mal15_07770</name>
</gene>
<protein>
    <submittedName>
        <fullName evidence="1">Uncharacterized protein</fullName>
    </submittedName>
</protein>
<dbReference type="InterPro" id="IPR015943">
    <property type="entry name" value="WD40/YVTN_repeat-like_dom_sf"/>
</dbReference>
<dbReference type="InterPro" id="IPR011042">
    <property type="entry name" value="6-blade_b-propeller_TolB-like"/>
</dbReference>
<dbReference type="Proteomes" id="UP000321353">
    <property type="component" value="Chromosome"/>
</dbReference>